<evidence type="ECO:0000313" key="11">
    <source>
        <dbReference type="Proteomes" id="UP000241462"/>
    </source>
</evidence>
<organism evidence="10 11">
    <name type="scientific">Coniella lustricola</name>
    <dbReference type="NCBI Taxonomy" id="2025994"/>
    <lineage>
        <taxon>Eukaryota</taxon>
        <taxon>Fungi</taxon>
        <taxon>Dikarya</taxon>
        <taxon>Ascomycota</taxon>
        <taxon>Pezizomycotina</taxon>
        <taxon>Sordariomycetes</taxon>
        <taxon>Sordariomycetidae</taxon>
        <taxon>Diaporthales</taxon>
        <taxon>Schizoparmaceae</taxon>
        <taxon>Coniella</taxon>
    </lineage>
</organism>
<dbReference type="EMBL" id="KZ678393">
    <property type="protein sequence ID" value="PSR97192.1"/>
    <property type="molecule type" value="Genomic_DNA"/>
</dbReference>
<dbReference type="InterPro" id="IPR002403">
    <property type="entry name" value="Cyt_P450_E_grp-IV"/>
</dbReference>
<dbReference type="Gene3D" id="1.10.630.10">
    <property type="entry name" value="Cytochrome P450"/>
    <property type="match status" value="1"/>
</dbReference>
<dbReference type="OrthoDB" id="1470350at2759"/>
<dbReference type="AlphaFoldDB" id="A0A2T3AGD3"/>
<gene>
    <name evidence="10" type="ORF">BD289DRAFT_426232</name>
</gene>
<evidence type="ECO:0000256" key="9">
    <source>
        <dbReference type="SAM" id="MobiDB-lite"/>
    </source>
</evidence>
<evidence type="ECO:0000256" key="1">
    <source>
        <dbReference type="ARBA" id="ARBA00001971"/>
    </source>
</evidence>
<dbReference type="InterPro" id="IPR017972">
    <property type="entry name" value="Cyt_P450_CS"/>
</dbReference>
<dbReference type="PANTHER" id="PTHR24304:SF2">
    <property type="entry name" value="24-HYDROXYCHOLESTEROL 7-ALPHA-HYDROXYLASE"/>
    <property type="match status" value="1"/>
</dbReference>
<name>A0A2T3AGD3_9PEZI</name>
<accession>A0A2T3AGD3</accession>
<feature type="region of interest" description="Disordered" evidence="9">
    <location>
        <begin position="466"/>
        <end position="485"/>
    </location>
</feature>
<dbReference type="GO" id="GO:0020037">
    <property type="term" value="F:heme binding"/>
    <property type="evidence" value="ECO:0007669"/>
    <property type="project" value="InterPro"/>
</dbReference>
<evidence type="ECO:0000256" key="3">
    <source>
        <dbReference type="ARBA" id="ARBA00022617"/>
    </source>
</evidence>
<dbReference type="GO" id="GO:0008395">
    <property type="term" value="F:steroid hydroxylase activity"/>
    <property type="evidence" value="ECO:0007669"/>
    <property type="project" value="TreeGrafter"/>
</dbReference>
<dbReference type="GO" id="GO:0005506">
    <property type="term" value="F:iron ion binding"/>
    <property type="evidence" value="ECO:0007669"/>
    <property type="project" value="InterPro"/>
</dbReference>
<keyword evidence="3 7" id="KW-0349">Heme</keyword>
<evidence type="ECO:0000313" key="10">
    <source>
        <dbReference type="EMBL" id="PSR97192.1"/>
    </source>
</evidence>
<dbReference type="InterPro" id="IPR050529">
    <property type="entry name" value="CYP450_sterol_14alpha_dmase"/>
</dbReference>
<reference evidence="10 11" key="1">
    <citation type="journal article" date="2018" name="Mycol. Prog.">
        <title>Coniella lustricola, a new species from submerged detritus.</title>
        <authorList>
            <person name="Raudabaugh D.B."/>
            <person name="Iturriaga T."/>
            <person name="Carver A."/>
            <person name="Mondo S."/>
            <person name="Pangilinan J."/>
            <person name="Lipzen A."/>
            <person name="He G."/>
            <person name="Amirebrahimi M."/>
            <person name="Grigoriev I.V."/>
            <person name="Miller A.N."/>
        </authorList>
    </citation>
    <scope>NUCLEOTIDE SEQUENCE [LARGE SCALE GENOMIC DNA]</scope>
    <source>
        <strain evidence="10 11">B22-T-1</strain>
    </source>
</reference>
<dbReference type="InParanoid" id="A0A2T3AGD3"/>
<dbReference type="InterPro" id="IPR036396">
    <property type="entry name" value="Cyt_P450_sf"/>
</dbReference>
<keyword evidence="4 7" id="KW-0479">Metal-binding</keyword>
<dbReference type="Proteomes" id="UP000241462">
    <property type="component" value="Unassembled WGS sequence"/>
</dbReference>
<comment type="similarity">
    <text evidence="2 8">Belongs to the cytochrome P450 family.</text>
</comment>
<sequence>MLVGHTLSFVRNPETLINNAFRFFGSNDPFAIVVAGRRTVIIRNVQDVAALWRNTEDLSIDPFVTGVFNSFGMSSIGKFKLLANPQEEVLDEFRAKSLLLQANPHNKPFKDLEREWYVAQLLAPEPLQMLLDKYNEILNESLAWRRLSAAYVLSAAAASVGGGNGGQEAKTVSLQHFCRHTVAHCSITTFFGHKLHEVAPSFERDYEMFEKNSWKIFYRLPPVLAKDTHRAKDRAVDGLVRYFALPQAERHELAWIFHTNTAELQALGVPDRDIAGFIMVIIWAINNNAHRMAFWIFAYLVHNPAYFALVRQEIDAAFASAPSPALANSSSSSSSSSKPDMDVLVSACPHLDGVWFEAMRLYNATSAIREAKHACSIGGKAIHVGDQLIAPFRQFHTNPAIFGADAAVFRPDRFLEDKGLARRKGYSPFGGGHTYCPGRLFAQREIYLLVAATLRRYDVGLVPRRGGARMPEVDRDTPSPAAMSPDEDVLVTLTPRLPQGAGAV</sequence>
<dbReference type="PROSITE" id="PS00086">
    <property type="entry name" value="CYTOCHROME_P450"/>
    <property type="match status" value="1"/>
</dbReference>
<feature type="binding site" description="axial binding residue" evidence="7">
    <location>
        <position position="436"/>
    </location>
    <ligand>
        <name>heme</name>
        <dbReference type="ChEBI" id="CHEBI:30413"/>
    </ligand>
    <ligandPart>
        <name>Fe</name>
        <dbReference type="ChEBI" id="CHEBI:18248"/>
    </ligandPart>
</feature>
<evidence type="ECO:0000256" key="4">
    <source>
        <dbReference type="ARBA" id="ARBA00022723"/>
    </source>
</evidence>
<evidence type="ECO:0000256" key="6">
    <source>
        <dbReference type="ARBA" id="ARBA00023033"/>
    </source>
</evidence>
<keyword evidence="11" id="KW-1185">Reference proteome</keyword>
<evidence type="ECO:0000256" key="5">
    <source>
        <dbReference type="ARBA" id="ARBA00023004"/>
    </source>
</evidence>
<evidence type="ECO:0000256" key="2">
    <source>
        <dbReference type="ARBA" id="ARBA00010617"/>
    </source>
</evidence>
<dbReference type="STRING" id="2025994.A0A2T3AGD3"/>
<keyword evidence="6 8" id="KW-0503">Monooxygenase</keyword>
<comment type="cofactor">
    <cofactor evidence="1 7">
        <name>heme</name>
        <dbReference type="ChEBI" id="CHEBI:30413"/>
    </cofactor>
</comment>
<protein>
    <submittedName>
        <fullName evidence="10">Cytochrome P450</fullName>
    </submittedName>
</protein>
<keyword evidence="8" id="KW-0560">Oxidoreductase</keyword>
<proteinExistence type="inferred from homology"/>
<dbReference type="SUPFAM" id="SSF48264">
    <property type="entry name" value="Cytochrome P450"/>
    <property type="match status" value="1"/>
</dbReference>
<dbReference type="InterPro" id="IPR001128">
    <property type="entry name" value="Cyt_P450"/>
</dbReference>
<dbReference type="Pfam" id="PF00067">
    <property type="entry name" value="p450"/>
    <property type="match status" value="1"/>
</dbReference>
<evidence type="ECO:0000256" key="7">
    <source>
        <dbReference type="PIRSR" id="PIRSR602403-1"/>
    </source>
</evidence>
<dbReference type="CDD" id="cd11040">
    <property type="entry name" value="CYP7_CYP8-like"/>
    <property type="match status" value="1"/>
</dbReference>
<dbReference type="GO" id="GO:0016705">
    <property type="term" value="F:oxidoreductase activity, acting on paired donors, with incorporation or reduction of molecular oxygen"/>
    <property type="evidence" value="ECO:0007669"/>
    <property type="project" value="InterPro"/>
</dbReference>
<evidence type="ECO:0000256" key="8">
    <source>
        <dbReference type="RuleBase" id="RU000461"/>
    </source>
</evidence>
<keyword evidence="5 7" id="KW-0408">Iron</keyword>
<dbReference type="PRINTS" id="PR00465">
    <property type="entry name" value="EP450IV"/>
</dbReference>
<dbReference type="PANTHER" id="PTHR24304">
    <property type="entry name" value="CYTOCHROME P450 FAMILY 7"/>
    <property type="match status" value="1"/>
</dbReference>